<protein>
    <submittedName>
        <fullName evidence="3">RNA-directed DNA polymerase</fullName>
    </submittedName>
</protein>
<dbReference type="InterPro" id="IPR000477">
    <property type="entry name" value="RT_dom"/>
</dbReference>
<dbReference type="PROSITE" id="PS50878">
    <property type="entry name" value="RT_POL"/>
    <property type="match status" value="1"/>
</dbReference>
<name>A0A549STT1_METSR</name>
<evidence type="ECO:0000256" key="1">
    <source>
        <dbReference type="ARBA" id="ARBA00034120"/>
    </source>
</evidence>
<dbReference type="PANTHER" id="PTHR34047">
    <property type="entry name" value="NUCLEAR INTRON MATURASE 1, MITOCHONDRIAL-RELATED"/>
    <property type="match status" value="1"/>
</dbReference>
<evidence type="ECO:0000259" key="2">
    <source>
        <dbReference type="PROSITE" id="PS50878"/>
    </source>
</evidence>
<reference evidence="3 4" key="1">
    <citation type="submission" date="2019-07" db="EMBL/GenBank/DDBJ databases">
        <title>Ln-dependent methylotrophs.</title>
        <authorList>
            <person name="Tani A."/>
        </authorList>
    </citation>
    <scope>NUCLEOTIDE SEQUENCE [LARGE SCALE GENOMIC DNA]</scope>
    <source>
        <strain evidence="3 4">SM89A</strain>
    </source>
</reference>
<dbReference type="PANTHER" id="PTHR34047:SF8">
    <property type="entry name" value="PROTEIN YKFC"/>
    <property type="match status" value="1"/>
</dbReference>
<dbReference type="Proteomes" id="UP000316781">
    <property type="component" value="Unassembled WGS sequence"/>
</dbReference>
<evidence type="ECO:0000313" key="4">
    <source>
        <dbReference type="Proteomes" id="UP000316781"/>
    </source>
</evidence>
<gene>
    <name evidence="3" type="ORF">FM996_11260</name>
</gene>
<dbReference type="RefSeq" id="WP_142863085.1">
    <property type="nucleotide sequence ID" value="NZ_VJMF01000043.1"/>
</dbReference>
<dbReference type="GO" id="GO:0003964">
    <property type="term" value="F:RNA-directed DNA polymerase activity"/>
    <property type="evidence" value="ECO:0007669"/>
    <property type="project" value="UniProtKB-KW"/>
</dbReference>
<comment type="similarity">
    <text evidence="1">Belongs to the bacterial reverse transcriptase family.</text>
</comment>
<dbReference type="CDD" id="cd01646">
    <property type="entry name" value="RT_Bac_retron_I"/>
    <property type="match status" value="1"/>
</dbReference>
<dbReference type="SUPFAM" id="SSF56672">
    <property type="entry name" value="DNA/RNA polymerases"/>
    <property type="match status" value="1"/>
</dbReference>
<keyword evidence="3" id="KW-0808">Transferase</keyword>
<dbReference type="InterPro" id="IPR051083">
    <property type="entry name" value="GrpII_Intron_Splice-Mob/Def"/>
</dbReference>
<proteinExistence type="inferred from homology"/>
<sequence length="540" mass="62329">MEVYFERAIANVVRHGDTDIFPFPIENHVFFDCKDKAVALLKDMHGSFAHWMANYPPAHETAISPVGYTGFRWATQLDPLWNLYFLALVLSIADAIEARRIPSSETNVFSYRYKWDQENCTMYDPTSNWRTFMEASLRRAESSKYVIACDISEFYSRLGHHRLDNALAHLELQNDVPWRIKEFLSNYSNTNSFGLPVGGPAARLLSELVLDQVDQLLKLESIPFCRFSDDFHLFAESTEDAFAKLLFLTDKLQRTQGLQLQKAKTRIMSSAEFVATSPIRLDDHDAPAVDPTKIGLQEKARSLLRFSLRFDPYSPTAEEDYERLKTEIEKHDIIGLLQSELSKSRIHVALARKIVATIRYLSPQQRDEATLSIIHNSDLLFPIFASVMNVIKQLFLELSNATQEIVIERILFLIQSGSHIFRVELNLAYAIRVLAYMPSPKVQETLARLYNSPSYTPLIRRDIILAMARWRAWPWLSDRRPSFRSMSQAERRAFIIASFKLKDEGKHWRSHLKGEFSPFEKLIQDWTASKSGQPDWNVPL</sequence>
<dbReference type="Pfam" id="PF00078">
    <property type="entry name" value="RVT_1"/>
    <property type="match status" value="1"/>
</dbReference>
<keyword evidence="3" id="KW-0548">Nucleotidyltransferase</keyword>
<comment type="caution">
    <text evidence="3">The sequence shown here is derived from an EMBL/GenBank/DDBJ whole genome shotgun (WGS) entry which is preliminary data.</text>
</comment>
<organism evidence="3 4">
    <name type="scientific">Methylosinus sporium</name>
    <dbReference type="NCBI Taxonomy" id="428"/>
    <lineage>
        <taxon>Bacteria</taxon>
        <taxon>Pseudomonadati</taxon>
        <taxon>Pseudomonadota</taxon>
        <taxon>Alphaproteobacteria</taxon>
        <taxon>Hyphomicrobiales</taxon>
        <taxon>Methylocystaceae</taxon>
        <taxon>Methylosinus</taxon>
    </lineage>
</organism>
<dbReference type="AlphaFoldDB" id="A0A549STT1"/>
<dbReference type="EMBL" id="VJMF01000043">
    <property type="protein sequence ID" value="TRL33056.1"/>
    <property type="molecule type" value="Genomic_DNA"/>
</dbReference>
<evidence type="ECO:0000313" key="3">
    <source>
        <dbReference type="EMBL" id="TRL33056.1"/>
    </source>
</evidence>
<keyword evidence="3" id="KW-0695">RNA-directed DNA polymerase</keyword>
<accession>A0A549STT1</accession>
<feature type="domain" description="Reverse transcriptase" evidence="2">
    <location>
        <begin position="1"/>
        <end position="278"/>
    </location>
</feature>
<dbReference type="InterPro" id="IPR043502">
    <property type="entry name" value="DNA/RNA_pol_sf"/>
</dbReference>